<dbReference type="EMBL" id="MT630989">
    <property type="protein sequence ID" value="QNO44601.1"/>
    <property type="molecule type" value="Genomic_DNA"/>
</dbReference>
<sequence length="79" mass="8931">MTEKDIQIKSRGLNLWYGDAPALKDVTIAIVTHNMRQAARVFGHTAFFLLRGTIELGKMKQIFNPEKKSAEDYITGMFG</sequence>
<name>A0A7G9Y9B7_9EURY</name>
<dbReference type="EMBL" id="MT631079">
    <property type="protein sequence ID" value="QNO45227.1"/>
    <property type="molecule type" value="Genomic_DNA"/>
</dbReference>
<dbReference type="EMBL" id="MT630974">
    <property type="protein sequence ID" value="QNO44495.1"/>
    <property type="molecule type" value="Genomic_DNA"/>
</dbReference>
<evidence type="ECO:0000313" key="1">
    <source>
        <dbReference type="EMBL" id="QNO43715.1"/>
    </source>
</evidence>
<dbReference type="EMBL" id="MT630875">
    <property type="protein sequence ID" value="QNO43897.1"/>
    <property type="molecule type" value="Genomic_DNA"/>
</dbReference>
<gene>
    <name evidence="2" type="ORF">EHKOOOLC_00002</name>
    <name evidence="3" type="ORF">ELEJOALA_00042</name>
    <name evidence="4" type="ORF">JBICLBBK_00004</name>
    <name evidence="5" type="ORF">KDMJNAGO_00042</name>
    <name evidence="1" type="ORF">PPMBPIKO_00003</name>
</gene>
<evidence type="ECO:0000313" key="2">
    <source>
        <dbReference type="EMBL" id="QNO43897.1"/>
    </source>
</evidence>
<accession>A0A7G9Y9B7</accession>
<evidence type="ECO:0008006" key="6">
    <source>
        <dbReference type="Google" id="ProtNLM"/>
    </source>
</evidence>
<evidence type="ECO:0000313" key="4">
    <source>
        <dbReference type="EMBL" id="QNO44601.1"/>
    </source>
</evidence>
<reference evidence="4" key="1">
    <citation type="submission" date="2020-06" db="EMBL/GenBank/DDBJ databases">
        <title>Unique genomic features of the anaerobic methanotrophic archaea.</title>
        <authorList>
            <person name="Chadwick G.L."/>
            <person name="Skennerton C.T."/>
            <person name="Laso-Perez R."/>
            <person name="Leu A.O."/>
            <person name="Speth D.R."/>
            <person name="Yu H."/>
            <person name="Morgan-Lang C."/>
            <person name="Hatzenpichler R."/>
            <person name="Goudeau D."/>
            <person name="Malmstrom R."/>
            <person name="Brazelton W.J."/>
            <person name="Woyke T."/>
            <person name="Hallam S.J."/>
            <person name="Tyson G.W."/>
            <person name="Wegener G."/>
            <person name="Boetius A."/>
            <person name="Orphan V."/>
        </authorList>
    </citation>
    <scope>NUCLEOTIDE SEQUENCE</scope>
</reference>
<protein>
    <recommendedName>
        <fullName evidence="6">Phosphate ABC transporter ATP-binding protein</fullName>
    </recommendedName>
</protein>
<evidence type="ECO:0000313" key="3">
    <source>
        <dbReference type="EMBL" id="QNO44495.1"/>
    </source>
</evidence>
<organism evidence="4">
    <name type="scientific">Candidatus Methanogaster sp. ANME-2c ERB4</name>
    <dbReference type="NCBI Taxonomy" id="2759911"/>
    <lineage>
        <taxon>Archaea</taxon>
        <taxon>Methanobacteriati</taxon>
        <taxon>Methanobacteriota</taxon>
        <taxon>Stenosarchaea group</taxon>
        <taxon>Methanomicrobia</taxon>
        <taxon>Methanosarcinales</taxon>
        <taxon>ANME-2 cluster</taxon>
        <taxon>Candidatus Methanogasteraceae</taxon>
        <taxon>Candidatus Methanogaster</taxon>
    </lineage>
</organism>
<proteinExistence type="predicted"/>
<dbReference type="EMBL" id="MT630853">
    <property type="protein sequence ID" value="QNO43715.1"/>
    <property type="molecule type" value="Genomic_DNA"/>
</dbReference>
<dbReference type="AlphaFoldDB" id="A0A7G9Y9B7"/>
<evidence type="ECO:0000313" key="5">
    <source>
        <dbReference type="EMBL" id="QNO45227.1"/>
    </source>
</evidence>